<accession>A0A0M3I0U1</accession>
<dbReference type="AlphaFoldDB" id="A0A0M3I0U1"/>
<proteinExistence type="predicted"/>
<evidence type="ECO:0000313" key="2">
    <source>
        <dbReference type="WBParaSite" id="ALUE_0000979801-mRNA-1"/>
    </source>
</evidence>
<sequence>MRMYLSVYLSANFISRTTDAEVVDFRVHHKAKVWKLLPNFVLLASVVSGSKFLHGLIEHNKQVQHKYIRTTMCRCGIAEHTLQVRICVDI</sequence>
<name>A0A0M3I0U1_ASCLU</name>
<keyword evidence="1" id="KW-1185">Reference proteome</keyword>
<dbReference type="Proteomes" id="UP000036681">
    <property type="component" value="Unplaced"/>
</dbReference>
<protein>
    <submittedName>
        <fullName evidence="2">Secreted protein</fullName>
    </submittedName>
</protein>
<evidence type="ECO:0000313" key="1">
    <source>
        <dbReference type="Proteomes" id="UP000036681"/>
    </source>
</evidence>
<organism evidence="1 2">
    <name type="scientific">Ascaris lumbricoides</name>
    <name type="common">Giant roundworm</name>
    <dbReference type="NCBI Taxonomy" id="6252"/>
    <lineage>
        <taxon>Eukaryota</taxon>
        <taxon>Metazoa</taxon>
        <taxon>Ecdysozoa</taxon>
        <taxon>Nematoda</taxon>
        <taxon>Chromadorea</taxon>
        <taxon>Rhabditida</taxon>
        <taxon>Spirurina</taxon>
        <taxon>Ascaridomorpha</taxon>
        <taxon>Ascaridoidea</taxon>
        <taxon>Ascarididae</taxon>
        <taxon>Ascaris</taxon>
    </lineage>
</organism>
<reference evidence="2" key="1">
    <citation type="submission" date="2017-02" db="UniProtKB">
        <authorList>
            <consortium name="WormBaseParasite"/>
        </authorList>
    </citation>
    <scope>IDENTIFICATION</scope>
</reference>
<dbReference type="WBParaSite" id="ALUE_0000979801-mRNA-1">
    <property type="protein sequence ID" value="ALUE_0000979801-mRNA-1"/>
    <property type="gene ID" value="ALUE_0000979801"/>
</dbReference>